<feature type="compositionally biased region" description="Polar residues" evidence="11">
    <location>
        <begin position="28"/>
        <end position="39"/>
    </location>
</feature>
<feature type="region of interest" description="Disordered" evidence="11">
    <location>
        <begin position="20"/>
        <end position="43"/>
    </location>
</feature>
<dbReference type="AlphaFoldDB" id="A0AAD7T906"/>
<feature type="coiled-coil region" evidence="10">
    <location>
        <begin position="349"/>
        <end position="383"/>
    </location>
</feature>
<evidence type="ECO:0000256" key="9">
    <source>
        <dbReference type="ARBA" id="ARBA00031456"/>
    </source>
</evidence>
<proteinExistence type="inferred from homology"/>
<evidence type="ECO:0000256" key="4">
    <source>
        <dbReference type="ARBA" id="ARBA00016402"/>
    </source>
</evidence>
<dbReference type="Proteomes" id="UP001221898">
    <property type="component" value="Unassembled WGS sequence"/>
</dbReference>
<feature type="compositionally biased region" description="Basic and acidic residues" evidence="11">
    <location>
        <begin position="142"/>
        <end position="153"/>
    </location>
</feature>
<dbReference type="EMBL" id="JAINUG010000006">
    <property type="protein sequence ID" value="KAJ8416537.1"/>
    <property type="molecule type" value="Genomic_DNA"/>
</dbReference>
<comment type="subcellular location">
    <subcellularLocation>
        <location evidence="2">Chromosome</location>
        <location evidence="2">Centromere</location>
    </subcellularLocation>
    <subcellularLocation>
        <location evidence="1">Nucleus</location>
    </subcellularLocation>
</comment>
<organism evidence="12 13">
    <name type="scientific">Aldrovandia affinis</name>
    <dbReference type="NCBI Taxonomy" id="143900"/>
    <lineage>
        <taxon>Eukaryota</taxon>
        <taxon>Metazoa</taxon>
        <taxon>Chordata</taxon>
        <taxon>Craniata</taxon>
        <taxon>Vertebrata</taxon>
        <taxon>Euteleostomi</taxon>
        <taxon>Actinopterygii</taxon>
        <taxon>Neopterygii</taxon>
        <taxon>Teleostei</taxon>
        <taxon>Notacanthiformes</taxon>
        <taxon>Halosauridae</taxon>
        <taxon>Aldrovandia</taxon>
    </lineage>
</organism>
<evidence type="ECO:0000313" key="12">
    <source>
        <dbReference type="EMBL" id="KAJ8416537.1"/>
    </source>
</evidence>
<accession>A0AAD7T906</accession>
<gene>
    <name evidence="12" type="ORF">AAFF_G00358250</name>
</gene>
<keyword evidence="8" id="KW-0137">Centromere</keyword>
<dbReference type="GO" id="GO:0000775">
    <property type="term" value="C:chromosome, centromeric region"/>
    <property type="evidence" value="ECO:0007669"/>
    <property type="project" value="UniProtKB-SubCell"/>
</dbReference>
<dbReference type="InterPro" id="IPR025214">
    <property type="entry name" value="CENP-U"/>
</dbReference>
<reference evidence="12" key="1">
    <citation type="journal article" date="2023" name="Science">
        <title>Genome structures resolve the early diversification of teleost fishes.</title>
        <authorList>
            <person name="Parey E."/>
            <person name="Louis A."/>
            <person name="Montfort J."/>
            <person name="Bouchez O."/>
            <person name="Roques C."/>
            <person name="Iampietro C."/>
            <person name="Lluch J."/>
            <person name="Castinel A."/>
            <person name="Donnadieu C."/>
            <person name="Desvignes T."/>
            <person name="Floi Bucao C."/>
            <person name="Jouanno E."/>
            <person name="Wen M."/>
            <person name="Mejri S."/>
            <person name="Dirks R."/>
            <person name="Jansen H."/>
            <person name="Henkel C."/>
            <person name="Chen W.J."/>
            <person name="Zahm M."/>
            <person name="Cabau C."/>
            <person name="Klopp C."/>
            <person name="Thompson A.W."/>
            <person name="Robinson-Rechavi M."/>
            <person name="Braasch I."/>
            <person name="Lecointre G."/>
            <person name="Bobe J."/>
            <person name="Postlethwait J.H."/>
            <person name="Berthelot C."/>
            <person name="Roest Crollius H."/>
            <person name="Guiguen Y."/>
        </authorList>
    </citation>
    <scope>NUCLEOTIDE SEQUENCE</scope>
    <source>
        <strain evidence="12">NC1722</strain>
    </source>
</reference>
<evidence type="ECO:0000256" key="7">
    <source>
        <dbReference type="ARBA" id="ARBA00023242"/>
    </source>
</evidence>
<evidence type="ECO:0000256" key="5">
    <source>
        <dbReference type="ARBA" id="ARBA00022454"/>
    </source>
</evidence>
<comment type="similarity">
    <text evidence="3">Belongs to the CENP-U/AME1 family.</text>
</comment>
<evidence type="ECO:0000256" key="2">
    <source>
        <dbReference type="ARBA" id="ARBA00004584"/>
    </source>
</evidence>
<keyword evidence="7" id="KW-0539">Nucleus</keyword>
<evidence type="ECO:0000256" key="10">
    <source>
        <dbReference type="SAM" id="Coils"/>
    </source>
</evidence>
<dbReference type="Pfam" id="PF13097">
    <property type="entry name" value="CENP-U"/>
    <property type="match status" value="1"/>
</dbReference>
<keyword evidence="5" id="KW-0158">Chromosome</keyword>
<dbReference type="GO" id="GO:0005634">
    <property type="term" value="C:nucleus"/>
    <property type="evidence" value="ECO:0007669"/>
    <property type="project" value="UniProtKB-SubCell"/>
</dbReference>
<evidence type="ECO:0000256" key="3">
    <source>
        <dbReference type="ARBA" id="ARBA00010440"/>
    </source>
</evidence>
<feature type="compositionally biased region" description="Polar residues" evidence="11">
    <location>
        <begin position="105"/>
        <end position="128"/>
    </location>
</feature>
<protein>
    <recommendedName>
        <fullName evidence="4">Centromere protein U</fullName>
    </recommendedName>
    <alternativeName>
        <fullName evidence="9">MLF1-interacting protein</fullName>
    </alternativeName>
</protein>
<comment type="caution">
    <text evidence="12">The sequence shown here is derived from an EMBL/GenBank/DDBJ whole genome shotgun (WGS) entry which is preliminary data.</text>
</comment>
<feature type="compositionally biased region" description="Low complexity" evidence="11">
    <location>
        <begin position="197"/>
        <end position="207"/>
    </location>
</feature>
<evidence type="ECO:0000313" key="13">
    <source>
        <dbReference type="Proteomes" id="UP001221898"/>
    </source>
</evidence>
<sequence>MSSKKSRMEKMLKNIQLEIQNKGGKTLQKPQNTQASLSISPIEKDSFLEDDEVLSYGNPLHSTALEDDLSPNLGRKAERSNAIPKMAGAHGSGDACAETPRRAKGQTTALLPSKSSAQKGIRPQSQRKSPGVKSRPRALRMVSERTEGEEGSGRLRTSTMAKSIPQAPEDSSTDDAPGPSQSPVSGAVESGTQKEPAASGSAGSSVSARRERLSSQSSLSSEDPTDDPSWSLHVSLLSAHERATRNWGRKRKSSSESSGSAGPSSKNKRQERDTRNPIDLDVVLDTFQDFVSQYNETVDSAPVRQAVDALSNMFEDQLIEVINNTKEFNSLKKENVKVNGTINRKRARLVEIKNELIMKEIQLRSMEKEHRQLEERLTDLRKGTTFLSDLTELHKKYRAHRQRHPKEVEVYGPSSLPALLLEARGVLGAEHQLKNINETLQQVLDQADGQ</sequence>
<dbReference type="PANTHER" id="PTHR32222:SF1">
    <property type="entry name" value="CENTROMERE PROTEIN U"/>
    <property type="match status" value="1"/>
</dbReference>
<feature type="compositionally biased region" description="Basic and acidic residues" evidence="11">
    <location>
        <begin position="268"/>
        <end position="277"/>
    </location>
</feature>
<evidence type="ECO:0000256" key="1">
    <source>
        <dbReference type="ARBA" id="ARBA00004123"/>
    </source>
</evidence>
<keyword evidence="6 10" id="KW-0175">Coiled coil</keyword>
<evidence type="ECO:0000256" key="11">
    <source>
        <dbReference type="SAM" id="MobiDB-lite"/>
    </source>
</evidence>
<name>A0AAD7T906_9TELE</name>
<feature type="compositionally biased region" description="Low complexity" evidence="11">
    <location>
        <begin position="255"/>
        <end position="265"/>
    </location>
</feature>
<dbReference type="PANTHER" id="PTHR32222">
    <property type="entry name" value="CENTROMERE PROTEIN U"/>
    <property type="match status" value="1"/>
</dbReference>
<keyword evidence="13" id="KW-1185">Reference proteome</keyword>
<evidence type="ECO:0000256" key="8">
    <source>
        <dbReference type="ARBA" id="ARBA00023328"/>
    </source>
</evidence>
<feature type="region of interest" description="Disordered" evidence="11">
    <location>
        <begin position="58"/>
        <end position="277"/>
    </location>
</feature>
<evidence type="ECO:0000256" key="6">
    <source>
        <dbReference type="ARBA" id="ARBA00023054"/>
    </source>
</evidence>